<evidence type="ECO:0000313" key="2">
    <source>
        <dbReference type="EMBL" id="MBL0744290.1"/>
    </source>
</evidence>
<proteinExistence type="predicted"/>
<evidence type="ECO:0008006" key="4">
    <source>
        <dbReference type="Google" id="ProtNLM"/>
    </source>
</evidence>
<evidence type="ECO:0000313" key="3">
    <source>
        <dbReference type="Proteomes" id="UP000613030"/>
    </source>
</evidence>
<dbReference type="Proteomes" id="UP000613030">
    <property type="component" value="Unassembled WGS sequence"/>
</dbReference>
<name>A0ABS1KY79_9BACT</name>
<accession>A0ABS1KY79</accession>
<sequence length="337" mass="37674">MKKESFIKLLEHYPECSSEEAQEVLGLKDAFPYSQLLHALSARLSKDQGFSTQGTELQMAAVYAADRGVLKEVMTAGDVVVVKSGRLSSLISDAAATMTAAPVEVPEAEGETLADEVMHDLEILHQLKHNFEVLFIEGKEEKAKASEKTKPAKADDELPESFHRDPNKSKRERIIELARAMEEPPKTKRERIIELAKSLEAEAQREQAAPSEAEPRTPGKKKRDEGGEDIIEEIASTKEEIKPENDKQKEQLQMIEQFIKTQPSITSNKDKPVHAASGDLSTIKTGEFNDNVVSETLVDILLKQGKKDKAIEVLKKLIWKFPQKKAYFAAQIEELKN</sequence>
<feature type="region of interest" description="Disordered" evidence="1">
    <location>
        <begin position="142"/>
        <end position="171"/>
    </location>
</feature>
<reference evidence="2 3" key="1">
    <citation type="submission" date="2021-01" db="EMBL/GenBank/DDBJ databases">
        <title>Chryseolinea sp. Jin1 Genome sequencing and assembly.</title>
        <authorList>
            <person name="Kim I."/>
        </authorList>
    </citation>
    <scope>NUCLEOTIDE SEQUENCE [LARGE SCALE GENOMIC DNA]</scope>
    <source>
        <strain evidence="2 3">Jin1</strain>
    </source>
</reference>
<dbReference type="RefSeq" id="WP_202013947.1">
    <property type="nucleotide sequence ID" value="NZ_JAERRB010000010.1"/>
</dbReference>
<keyword evidence="3" id="KW-1185">Reference proteome</keyword>
<organism evidence="2 3">
    <name type="scientific">Chryseolinea lacunae</name>
    <dbReference type="NCBI Taxonomy" id="2801331"/>
    <lineage>
        <taxon>Bacteria</taxon>
        <taxon>Pseudomonadati</taxon>
        <taxon>Bacteroidota</taxon>
        <taxon>Cytophagia</taxon>
        <taxon>Cytophagales</taxon>
        <taxon>Fulvivirgaceae</taxon>
        <taxon>Chryseolinea</taxon>
    </lineage>
</organism>
<dbReference type="EMBL" id="JAERRB010000010">
    <property type="protein sequence ID" value="MBL0744290.1"/>
    <property type="molecule type" value="Genomic_DNA"/>
</dbReference>
<feature type="region of interest" description="Disordered" evidence="1">
    <location>
        <begin position="201"/>
        <end position="228"/>
    </location>
</feature>
<evidence type="ECO:0000256" key="1">
    <source>
        <dbReference type="SAM" id="MobiDB-lite"/>
    </source>
</evidence>
<gene>
    <name evidence="2" type="ORF">JI741_23865</name>
</gene>
<feature type="compositionally biased region" description="Basic and acidic residues" evidence="1">
    <location>
        <begin position="213"/>
        <end position="225"/>
    </location>
</feature>
<comment type="caution">
    <text evidence="2">The sequence shown here is derived from an EMBL/GenBank/DDBJ whole genome shotgun (WGS) entry which is preliminary data.</text>
</comment>
<protein>
    <recommendedName>
        <fullName evidence="4">Tetratricopeptide repeat protein</fullName>
    </recommendedName>
</protein>